<dbReference type="AlphaFoldDB" id="L1IIJ6"/>
<reference evidence="2 4" key="1">
    <citation type="journal article" date="2012" name="Nature">
        <title>Algal genomes reveal evolutionary mosaicism and the fate of nucleomorphs.</title>
        <authorList>
            <consortium name="DOE Joint Genome Institute"/>
            <person name="Curtis B.A."/>
            <person name="Tanifuji G."/>
            <person name="Burki F."/>
            <person name="Gruber A."/>
            <person name="Irimia M."/>
            <person name="Maruyama S."/>
            <person name="Arias M.C."/>
            <person name="Ball S.G."/>
            <person name="Gile G.H."/>
            <person name="Hirakawa Y."/>
            <person name="Hopkins J.F."/>
            <person name="Kuo A."/>
            <person name="Rensing S.A."/>
            <person name="Schmutz J."/>
            <person name="Symeonidi A."/>
            <person name="Elias M."/>
            <person name="Eveleigh R.J."/>
            <person name="Herman E.K."/>
            <person name="Klute M.J."/>
            <person name="Nakayama T."/>
            <person name="Obornik M."/>
            <person name="Reyes-Prieto A."/>
            <person name="Armbrust E.V."/>
            <person name="Aves S.J."/>
            <person name="Beiko R.G."/>
            <person name="Coutinho P."/>
            <person name="Dacks J.B."/>
            <person name="Durnford D.G."/>
            <person name="Fast N.M."/>
            <person name="Green B.R."/>
            <person name="Grisdale C.J."/>
            <person name="Hempel F."/>
            <person name="Henrissat B."/>
            <person name="Hoppner M.P."/>
            <person name="Ishida K."/>
            <person name="Kim E."/>
            <person name="Koreny L."/>
            <person name="Kroth P.G."/>
            <person name="Liu Y."/>
            <person name="Malik S.B."/>
            <person name="Maier U.G."/>
            <person name="McRose D."/>
            <person name="Mock T."/>
            <person name="Neilson J.A."/>
            <person name="Onodera N.T."/>
            <person name="Poole A.M."/>
            <person name="Pritham E.J."/>
            <person name="Richards T.A."/>
            <person name="Rocap G."/>
            <person name="Roy S.W."/>
            <person name="Sarai C."/>
            <person name="Schaack S."/>
            <person name="Shirato S."/>
            <person name="Slamovits C.H."/>
            <person name="Spencer D.F."/>
            <person name="Suzuki S."/>
            <person name="Worden A.Z."/>
            <person name="Zauner S."/>
            <person name="Barry K."/>
            <person name="Bell C."/>
            <person name="Bharti A.K."/>
            <person name="Crow J.A."/>
            <person name="Grimwood J."/>
            <person name="Kramer R."/>
            <person name="Lindquist E."/>
            <person name="Lucas S."/>
            <person name="Salamov A."/>
            <person name="McFadden G.I."/>
            <person name="Lane C.E."/>
            <person name="Keeling P.J."/>
            <person name="Gray M.W."/>
            <person name="Grigoriev I.V."/>
            <person name="Archibald J.M."/>
        </authorList>
    </citation>
    <scope>NUCLEOTIDE SEQUENCE</scope>
    <source>
        <strain evidence="2 4">CCMP2712</strain>
    </source>
</reference>
<dbReference type="EMBL" id="JH993079">
    <property type="protein sequence ID" value="EKX36078.1"/>
    <property type="molecule type" value="Genomic_DNA"/>
</dbReference>
<feature type="region of interest" description="Disordered" evidence="1">
    <location>
        <begin position="116"/>
        <end position="142"/>
    </location>
</feature>
<protein>
    <submittedName>
        <fullName evidence="2 3">Uncharacterized protein</fullName>
    </submittedName>
</protein>
<reference evidence="4" key="2">
    <citation type="submission" date="2012-11" db="EMBL/GenBank/DDBJ databases">
        <authorList>
            <person name="Kuo A."/>
            <person name="Curtis B.A."/>
            <person name="Tanifuji G."/>
            <person name="Burki F."/>
            <person name="Gruber A."/>
            <person name="Irimia M."/>
            <person name="Maruyama S."/>
            <person name="Arias M.C."/>
            <person name="Ball S.G."/>
            <person name="Gile G.H."/>
            <person name="Hirakawa Y."/>
            <person name="Hopkins J.F."/>
            <person name="Rensing S.A."/>
            <person name="Schmutz J."/>
            <person name="Symeonidi A."/>
            <person name="Elias M."/>
            <person name="Eveleigh R.J."/>
            <person name="Herman E.K."/>
            <person name="Klute M.J."/>
            <person name="Nakayama T."/>
            <person name="Obornik M."/>
            <person name="Reyes-Prieto A."/>
            <person name="Armbrust E.V."/>
            <person name="Aves S.J."/>
            <person name="Beiko R.G."/>
            <person name="Coutinho P."/>
            <person name="Dacks J.B."/>
            <person name="Durnford D.G."/>
            <person name="Fast N.M."/>
            <person name="Green B.R."/>
            <person name="Grisdale C."/>
            <person name="Hempe F."/>
            <person name="Henrissat B."/>
            <person name="Hoppner M.P."/>
            <person name="Ishida K.-I."/>
            <person name="Kim E."/>
            <person name="Koreny L."/>
            <person name="Kroth P.G."/>
            <person name="Liu Y."/>
            <person name="Malik S.-B."/>
            <person name="Maier U.G."/>
            <person name="McRose D."/>
            <person name="Mock T."/>
            <person name="Neilson J.A."/>
            <person name="Onodera N.T."/>
            <person name="Poole A.M."/>
            <person name="Pritham E.J."/>
            <person name="Richards T.A."/>
            <person name="Rocap G."/>
            <person name="Roy S.W."/>
            <person name="Sarai C."/>
            <person name="Schaack S."/>
            <person name="Shirato S."/>
            <person name="Slamovits C.H."/>
            <person name="Spencer D.F."/>
            <person name="Suzuki S."/>
            <person name="Worden A.Z."/>
            <person name="Zauner S."/>
            <person name="Barry K."/>
            <person name="Bell C."/>
            <person name="Bharti A.K."/>
            <person name="Crow J.A."/>
            <person name="Grimwood J."/>
            <person name="Kramer R."/>
            <person name="Lindquist E."/>
            <person name="Lucas S."/>
            <person name="Salamov A."/>
            <person name="McFadden G.I."/>
            <person name="Lane C.E."/>
            <person name="Keeling P.J."/>
            <person name="Gray M.W."/>
            <person name="Grigoriev I.V."/>
            <person name="Archibald J.M."/>
        </authorList>
    </citation>
    <scope>NUCLEOTIDE SEQUENCE</scope>
    <source>
        <strain evidence="4">CCMP2712</strain>
    </source>
</reference>
<keyword evidence="4" id="KW-1185">Reference proteome</keyword>
<name>L1IIJ6_GUITC</name>
<proteinExistence type="predicted"/>
<evidence type="ECO:0000256" key="1">
    <source>
        <dbReference type="SAM" id="MobiDB-lite"/>
    </source>
</evidence>
<dbReference type="PaxDb" id="55529-EKX36078"/>
<evidence type="ECO:0000313" key="2">
    <source>
        <dbReference type="EMBL" id="EKX36078.1"/>
    </source>
</evidence>
<feature type="region of interest" description="Disordered" evidence="1">
    <location>
        <begin position="1"/>
        <end position="27"/>
    </location>
</feature>
<dbReference type="GeneID" id="17292843"/>
<reference evidence="3" key="3">
    <citation type="submission" date="2016-03" db="UniProtKB">
        <authorList>
            <consortium name="EnsemblProtists"/>
        </authorList>
    </citation>
    <scope>IDENTIFICATION</scope>
</reference>
<sequence>MQQPAAWQHPHPLGYEERRKEVEEGMEPQKSAPFIIHYHLGTESAPAAREAAHKDDLSAEEVAEISRRMDEVEGELRSLLREEQEDEEKIAKQVSEALAIAEQLRNGVEALTGSLKQLSSKRQQEHDTGASSKTQPLPAPPNGIILDGVFYPDVLPSFAPPSLAPPMLPPRAVSLPPAAEPPLRQHLPPLSYGLRLWLDRVTSDKPFGGVEMPADRHPAGVEERRFHQPPGPMLYRRATP</sequence>
<gene>
    <name evidence="2" type="ORF">GUITHDRAFT_146020</name>
</gene>
<organism evidence="2">
    <name type="scientific">Guillardia theta (strain CCMP2712)</name>
    <name type="common">Cryptophyte</name>
    <dbReference type="NCBI Taxonomy" id="905079"/>
    <lineage>
        <taxon>Eukaryota</taxon>
        <taxon>Cryptophyceae</taxon>
        <taxon>Pyrenomonadales</taxon>
        <taxon>Geminigeraceae</taxon>
        <taxon>Guillardia</taxon>
    </lineage>
</organism>
<dbReference type="RefSeq" id="XP_005823058.1">
    <property type="nucleotide sequence ID" value="XM_005823001.1"/>
</dbReference>
<feature type="compositionally biased region" description="Basic and acidic residues" evidence="1">
    <location>
        <begin position="213"/>
        <end position="226"/>
    </location>
</feature>
<feature type="compositionally biased region" description="Basic and acidic residues" evidence="1">
    <location>
        <begin position="14"/>
        <end position="23"/>
    </location>
</feature>
<dbReference type="EnsemblProtists" id="EKX36078">
    <property type="protein sequence ID" value="EKX36078"/>
    <property type="gene ID" value="GUITHDRAFT_146020"/>
</dbReference>
<dbReference type="HOGENOM" id="CLU_1158236_0_0_1"/>
<evidence type="ECO:0000313" key="4">
    <source>
        <dbReference type="Proteomes" id="UP000011087"/>
    </source>
</evidence>
<evidence type="ECO:0000313" key="3">
    <source>
        <dbReference type="EnsemblProtists" id="EKX36078"/>
    </source>
</evidence>
<feature type="region of interest" description="Disordered" evidence="1">
    <location>
        <begin position="206"/>
        <end position="240"/>
    </location>
</feature>
<dbReference type="KEGG" id="gtt:GUITHDRAFT_146020"/>
<dbReference type="Proteomes" id="UP000011087">
    <property type="component" value="Unassembled WGS sequence"/>
</dbReference>
<accession>L1IIJ6</accession>